<comment type="caution">
    <text evidence="3">The sequence shown here is derived from an EMBL/GenBank/DDBJ whole genome shotgun (WGS) entry which is preliminary data.</text>
</comment>
<feature type="domain" description="Gfo/Idh/MocA-like oxidoreductase N-terminal" evidence="1">
    <location>
        <begin position="4"/>
        <end position="121"/>
    </location>
</feature>
<reference evidence="3 4" key="1">
    <citation type="submission" date="2016-07" db="EMBL/GenBank/DDBJ databases">
        <title>Characterization of isolates of Eisenbergiella tayi derived from blood cultures, using whole genome sequencing.</title>
        <authorList>
            <person name="Burdz T."/>
            <person name="Wiebe D."/>
            <person name="Huynh C."/>
            <person name="Bernard K."/>
        </authorList>
    </citation>
    <scope>NUCLEOTIDE SEQUENCE [LARGE SCALE GENOMIC DNA]</scope>
    <source>
        <strain evidence="3 4">NML 120489</strain>
    </source>
</reference>
<dbReference type="EMBL" id="MCGI01000003">
    <property type="protein sequence ID" value="ODM11176.1"/>
    <property type="molecule type" value="Genomic_DNA"/>
</dbReference>
<gene>
    <name evidence="3" type="primary">gfo_3</name>
    <name evidence="3" type="ORF">BEH84_03605</name>
</gene>
<dbReference type="InterPro" id="IPR036291">
    <property type="entry name" value="NAD(P)-bd_dom_sf"/>
</dbReference>
<dbReference type="Gene3D" id="3.30.360.10">
    <property type="entry name" value="Dihydrodipicolinate Reductase, domain 2"/>
    <property type="match status" value="1"/>
</dbReference>
<sequence length="361" mass="40810">MRKLRIALMGCGRISASYALVFPRLSDIAEFVCAIDIEEERARAFAAPFGAAWGTRFEDLSDKNIDIVHLCLPHYLHAPAAIRAMEAGMHVLTEKPVSITLQDADRMKAVSERTGKKLGVIFQTRYEESVQQLRRMIQDGAFGHILSARSILTWSRPYSYYEGCDWKGTWDREGGGVLIDQAIHSIDRIRYMLGSEVEWIDGSIHNHYHDRIRVEDTAEAAIHFKNGCLYSLYATNSYASDAPVFLEFQGEKGRCGLKQDIGFYELDGSYTEIRPAPSAESTAIPDYWGMGHYAQIHDFYLSVCNDTPVSVDVTEGRRTLEIVKGIYYSSQRRERIYLPFEDTNYSDLNTPSVSAPPAFSI</sequence>
<organism evidence="3 4">
    <name type="scientific">Eisenbergiella tayi</name>
    <dbReference type="NCBI Taxonomy" id="1432052"/>
    <lineage>
        <taxon>Bacteria</taxon>
        <taxon>Bacillati</taxon>
        <taxon>Bacillota</taxon>
        <taxon>Clostridia</taxon>
        <taxon>Lachnospirales</taxon>
        <taxon>Lachnospiraceae</taxon>
        <taxon>Eisenbergiella</taxon>
    </lineage>
</organism>
<dbReference type="InterPro" id="IPR052515">
    <property type="entry name" value="Gfo/Idh/MocA_Oxidoreductase"/>
</dbReference>
<dbReference type="InterPro" id="IPR000683">
    <property type="entry name" value="Gfo/Idh/MocA-like_OxRdtase_N"/>
</dbReference>
<dbReference type="InterPro" id="IPR055170">
    <property type="entry name" value="GFO_IDH_MocA-like_dom"/>
</dbReference>
<dbReference type="Pfam" id="PF22725">
    <property type="entry name" value="GFO_IDH_MocA_C3"/>
    <property type="match status" value="1"/>
</dbReference>
<dbReference type="PANTHER" id="PTHR43249">
    <property type="entry name" value="UDP-N-ACETYL-2-AMINO-2-DEOXY-D-GLUCURONATE OXIDASE"/>
    <property type="match status" value="1"/>
</dbReference>
<dbReference type="GO" id="GO:0000166">
    <property type="term" value="F:nucleotide binding"/>
    <property type="evidence" value="ECO:0007669"/>
    <property type="project" value="InterPro"/>
</dbReference>
<dbReference type="Proteomes" id="UP000095003">
    <property type="component" value="Unassembled WGS sequence"/>
</dbReference>
<evidence type="ECO:0000259" key="1">
    <source>
        <dbReference type="Pfam" id="PF01408"/>
    </source>
</evidence>
<dbReference type="Gene3D" id="3.40.50.720">
    <property type="entry name" value="NAD(P)-binding Rossmann-like Domain"/>
    <property type="match status" value="1"/>
</dbReference>
<evidence type="ECO:0000313" key="4">
    <source>
        <dbReference type="Proteomes" id="UP000095003"/>
    </source>
</evidence>
<dbReference type="AlphaFoldDB" id="A0A1E3ASK1"/>
<proteinExistence type="predicted"/>
<dbReference type="Pfam" id="PF01408">
    <property type="entry name" value="GFO_IDH_MocA"/>
    <property type="match status" value="1"/>
</dbReference>
<dbReference type="SUPFAM" id="SSF55347">
    <property type="entry name" value="Glyceraldehyde-3-phosphate dehydrogenase-like, C-terminal domain"/>
    <property type="match status" value="1"/>
</dbReference>
<dbReference type="GO" id="GO:0047061">
    <property type="term" value="F:glucose-fructose oxidoreductase activity"/>
    <property type="evidence" value="ECO:0007669"/>
    <property type="project" value="UniProtKB-EC"/>
</dbReference>
<accession>A0A1E3ASK1</accession>
<dbReference type="RefSeq" id="WP_069157826.1">
    <property type="nucleotide sequence ID" value="NZ_DBFYTC010000199.1"/>
</dbReference>
<keyword evidence="3" id="KW-0560">Oxidoreductase</keyword>
<evidence type="ECO:0000313" key="3">
    <source>
        <dbReference type="EMBL" id="ODM11176.1"/>
    </source>
</evidence>
<evidence type="ECO:0000259" key="2">
    <source>
        <dbReference type="Pfam" id="PF22725"/>
    </source>
</evidence>
<dbReference type="EC" id="1.1.99.28" evidence="3"/>
<dbReference type="PATRIC" id="fig|1432052.3.peg.4001"/>
<dbReference type="SUPFAM" id="SSF51735">
    <property type="entry name" value="NAD(P)-binding Rossmann-fold domains"/>
    <property type="match status" value="1"/>
</dbReference>
<name>A0A1E3ASK1_9FIRM</name>
<dbReference type="PANTHER" id="PTHR43249:SF1">
    <property type="entry name" value="D-GLUCOSIDE 3-DEHYDROGENASE"/>
    <property type="match status" value="1"/>
</dbReference>
<protein>
    <submittedName>
        <fullName evidence="3">Glucose--fructose oxidoreductase</fullName>
        <ecNumber evidence="3">1.1.99.28</ecNumber>
    </submittedName>
</protein>
<feature type="domain" description="GFO/IDH/MocA-like oxidoreductase" evidence="2">
    <location>
        <begin position="130"/>
        <end position="254"/>
    </location>
</feature>